<accession>A0ABQ5IA42</accession>
<dbReference type="EMBL" id="BQNB010020532">
    <property type="protein sequence ID" value="GJT97006.1"/>
    <property type="molecule type" value="Genomic_DNA"/>
</dbReference>
<comment type="caution">
    <text evidence="1">The sequence shown here is derived from an EMBL/GenBank/DDBJ whole genome shotgun (WGS) entry which is preliminary data.</text>
</comment>
<keyword evidence="2" id="KW-1185">Reference proteome</keyword>
<gene>
    <name evidence="1" type="ORF">Tco_1092524</name>
</gene>
<reference evidence="1" key="2">
    <citation type="submission" date="2022-01" db="EMBL/GenBank/DDBJ databases">
        <authorList>
            <person name="Yamashiro T."/>
            <person name="Shiraishi A."/>
            <person name="Satake H."/>
            <person name="Nakayama K."/>
        </authorList>
    </citation>
    <scope>NUCLEOTIDE SEQUENCE</scope>
</reference>
<evidence type="ECO:0000313" key="1">
    <source>
        <dbReference type="EMBL" id="GJT97006.1"/>
    </source>
</evidence>
<name>A0ABQ5IA42_9ASTR</name>
<dbReference type="Proteomes" id="UP001151760">
    <property type="component" value="Unassembled WGS sequence"/>
</dbReference>
<evidence type="ECO:0000313" key="2">
    <source>
        <dbReference type="Proteomes" id="UP001151760"/>
    </source>
</evidence>
<sequence length="511" mass="58003">MAFMSSPSSTNEVNTTYGVSTANTQVSTASTQVSTANLSDATVYAFLANQPNRSQLVYEDLEQIHEEDVKEKILKWQLHCEHDDQEGFLEQYGRKDHINGVTHHWIMDNSNVRVSTAIRWILCKGDAIDLRTQIAGTGNQDKLLEDCNCRRNFFKAMMAIDGADFDWSYMADDEVPTNMALMAFQTLRIEFNKFEFNLATYKRVLTSVEVQLVFYKKNELENLKQEKESNQLKIENFDNASKSLDKLIGSQITNKSRKAIGLVSYNVVPPLHTGLFSPPNLDLSYSDLEEFQQPEFEGYGPKTSKSVSEDISNEVRESPDALLVEELADCNYHQKERVLSGNTYTRVNYNYSAKQVHPSAHRNIVPRAVLMKIGLRSLNIARPINTPHPKTTVYSARPMSHFSKSAQSTVKRPYQIRTTLTNKNFSQKVNTAKGKFYTARPKAVNTARLNSAVVNAVRTNQGHPKKEDQGYVDSGCSRHMTGNMSYLSDFKEFDGGYVIEEFDRGYEYPKC</sequence>
<proteinExistence type="predicted"/>
<organism evidence="1 2">
    <name type="scientific">Tanacetum coccineum</name>
    <dbReference type="NCBI Taxonomy" id="301880"/>
    <lineage>
        <taxon>Eukaryota</taxon>
        <taxon>Viridiplantae</taxon>
        <taxon>Streptophyta</taxon>
        <taxon>Embryophyta</taxon>
        <taxon>Tracheophyta</taxon>
        <taxon>Spermatophyta</taxon>
        <taxon>Magnoliopsida</taxon>
        <taxon>eudicotyledons</taxon>
        <taxon>Gunneridae</taxon>
        <taxon>Pentapetalae</taxon>
        <taxon>asterids</taxon>
        <taxon>campanulids</taxon>
        <taxon>Asterales</taxon>
        <taxon>Asteraceae</taxon>
        <taxon>Asteroideae</taxon>
        <taxon>Anthemideae</taxon>
        <taxon>Anthemidinae</taxon>
        <taxon>Tanacetum</taxon>
    </lineage>
</organism>
<reference evidence="1" key="1">
    <citation type="journal article" date="2022" name="Int. J. Mol. Sci.">
        <title>Draft Genome of Tanacetum Coccineum: Genomic Comparison of Closely Related Tanacetum-Family Plants.</title>
        <authorList>
            <person name="Yamashiro T."/>
            <person name="Shiraishi A."/>
            <person name="Nakayama K."/>
            <person name="Satake H."/>
        </authorList>
    </citation>
    <scope>NUCLEOTIDE SEQUENCE</scope>
</reference>
<protein>
    <submittedName>
        <fullName evidence="1">Uncharacterized protein</fullName>
    </submittedName>
</protein>